<feature type="domain" description="AB hydrolase-1" evidence="1">
    <location>
        <begin position="60"/>
        <end position="293"/>
    </location>
</feature>
<dbReference type="InterPro" id="IPR050228">
    <property type="entry name" value="Carboxylesterase_BioH"/>
</dbReference>
<sequence>MPSDPAGSDTEYDEFGLFHENAEEAGLPWSGPPLVRRESVEVGPGQRISALVWGDGPPEVVLLHGGAQNAHTWDTVALALDRPLVALDLPGHGHSDRRADRDYLPVRNAEAVAAAVERLAPDAGTVVGMSLGGLTAIRLAARRPDLVRRLVVVDVTPGVTPEKAAPITNFVNGPETFGSLDELLERTVAFNPGRSVSSLRRGILHNTVRSPDGTWRWRWDRFLTPGAGFGFGALWDDLGAVKAPALLVRGALSGVVSDEDAAEFARRVPHARVETVEGAGHSVQGDRPVELARLIDGFATDGFA</sequence>
<dbReference type="PANTHER" id="PTHR43194:SF2">
    <property type="entry name" value="PEROXISOMAL MEMBRANE PROTEIN LPX1"/>
    <property type="match status" value="1"/>
</dbReference>
<dbReference type="PRINTS" id="PR00412">
    <property type="entry name" value="EPOXHYDRLASE"/>
</dbReference>
<name>A0ABW2XKP9_9ACTN</name>
<keyword evidence="2" id="KW-0378">Hydrolase</keyword>
<reference evidence="3" key="1">
    <citation type="journal article" date="2019" name="Int. J. Syst. Evol. Microbiol.">
        <title>The Global Catalogue of Microorganisms (GCM) 10K type strain sequencing project: providing services to taxonomists for standard genome sequencing and annotation.</title>
        <authorList>
            <consortium name="The Broad Institute Genomics Platform"/>
            <consortium name="The Broad Institute Genome Sequencing Center for Infectious Disease"/>
            <person name="Wu L."/>
            <person name="Ma J."/>
        </authorList>
    </citation>
    <scope>NUCLEOTIDE SEQUENCE [LARGE SCALE GENOMIC DNA]</scope>
    <source>
        <strain evidence="3">JCM 9371</strain>
    </source>
</reference>
<dbReference type="EMBL" id="JBHTGP010000008">
    <property type="protein sequence ID" value="MFD0686210.1"/>
    <property type="molecule type" value="Genomic_DNA"/>
</dbReference>
<dbReference type="SUPFAM" id="SSF53474">
    <property type="entry name" value="alpha/beta-Hydrolases"/>
    <property type="match status" value="1"/>
</dbReference>
<protein>
    <submittedName>
        <fullName evidence="2">Alpha/beta fold hydrolase</fullName>
    </submittedName>
</protein>
<dbReference type="Gene3D" id="3.40.50.1820">
    <property type="entry name" value="alpha/beta hydrolase"/>
    <property type="match status" value="1"/>
</dbReference>
<evidence type="ECO:0000313" key="2">
    <source>
        <dbReference type="EMBL" id="MFD0686210.1"/>
    </source>
</evidence>
<dbReference type="GO" id="GO:0016787">
    <property type="term" value="F:hydrolase activity"/>
    <property type="evidence" value="ECO:0007669"/>
    <property type="project" value="UniProtKB-KW"/>
</dbReference>
<dbReference type="PANTHER" id="PTHR43194">
    <property type="entry name" value="HYDROLASE ALPHA/BETA FOLD FAMILY"/>
    <property type="match status" value="1"/>
</dbReference>
<keyword evidence="3" id="KW-1185">Reference proteome</keyword>
<dbReference type="Pfam" id="PF12697">
    <property type="entry name" value="Abhydrolase_6"/>
    <property type="match status" value="1"/>
</dbReference>
<proteinExistence type="predicted"/>
<dbReference type="Proteomes" id="UP001597063">
    <property type="component" value="Unassembled WGS sequence"/>
</dbReference>
<dbReference type="InterPro" id="IPR000073">
    <property type="entry name" value="AB_hydrolase_1"/>
</dbReference>
<organism evidence="2 3">
    <name type="scientific">Actinomadura fibrosa</name>
    <dbReference type="NCBI Taxonomy" id="111802"/>
    <lineage>
        <taxon>Bacteria</taxon>
        <taxon>Bacillati</taxon>
        <taxon>Actinomycetota</taxon>
        <taxon>Actinomycetes</taxon>
        <taxon>Streptosporangiales</taxon>
        <taxon>Thermomonosporaceae</taxon>
        <taxon>Actinomadura</taxon>
    </lineage>
</organism>
<dbReference type="PRINTS" id="PR00111">
    <property type="entry name" value="ABHYDROLASE"/>
</dbReference>
<comment type="caution">
    <text evidence="2">The sequence shown here is derived from an EMBL/GenBank/DDBJ whole genome shotgun (WGS) entry which is preliminary data.</text>
</comment>
<evidence type="ECO:0000259" key="1">
    <source>
        <dbReference type="Pfam" id="PF12697"/>
    </source>
</evidence>
<accession>A0ABW2XKP9</accession>
<evidence type="ECO:0000313" key="3">
    <source>
        <dbReference type="Proteomes" id="UP001597063"/>
    </source>
</evidence>
<dbReference type="InterPro" id="IPR000639">
    <property type="entry name" value="Epox_hydrolase-like"/>
</dbReference>
<dbReference type="RefSeq" id="WP_242619663.1">
    <property type="nucleotide sequence ID" value="NZ_CAACUY010000208.1"/>
</dbReference>
<dbReference type="InterPro" id="IPR029058">
    <property type="entry name" value="AB_hydrolase_fold"/>
</dbReference>
<gene>
    <name evidence="2" type="ORF">ACFQZM_17055</name>
</gene>